<evidence type="ECO:0000256" key="6">
    <source>
        <dbReference type="ARBA" id="ARBA00023274"/>
    </source>
</evidence>
<evidence type="ECO:0000313" key="11">
    <source>
        <dbReference type="EMBL" id="SCY78185.1"/>
    </source>
</evidence>
<dbReference type="EMBL" id="LN614830">
    <property type="protein sequence ID" value="CEG59751.1"/>
    <property type="molecule type" value="Genomic_DNA"/>
</dbReference>
<evidence type="ECO:0000256" key="5">
    <source>
        <dbReference type="ARBA" id="ARBA00022980"/>
    </source>
</evidence>
<reference evidence="12" key="1">
    <citation type="submission" date="2014-09" db="EMBL/GenBank/DDBJ databases">
        <authorList>
            <person name="Gomez-Valero L."/>
        </authorList>
    </citation>
    <scope>NUCLEOTIDE SEQUENCE [LARGE SCALE GENOMIC DNA]</scope>
    <source>
        <strain evidence="12">ATCC33218</strain>
    </source>
</reference>
<dbReference type="Pfam" id="PF01197">
    <property type="entry name" value="Ribosomal_L31"/>
    <property type="match status" value="1"/>
</dbReference>
<dbReference type="SUPFAM" id="SSF143800">
    <property type="entry name" value="L28p-like"/>
    <property type="match status" value="1"/>
</dbReference>
<comment type="similarity">
    <text evidence="1 8">Belongs to the bacterial ribosomal protein bL31 family. Type A subfamily.</text>
</comment>
<dbReference type="NCBIfam" id="NF001809">
    <property type="entry name" value="PRK00528.1"/>
    <property type="match status" value="1"/>
</dbReference>
<dbReference type="InterPro" id="IPR042105">
    <property type="entry name" value="Ribosomal_bL31_sf"/>
</dbReference>
<dbReference type="PROSITE" id="PS01143">
    <property type="entry name" value="RIBOSOMAL_L31"/>
    <property type="match status" value="1"/>
</dbReference>
<evidence type="ECO:0000313" key="12">
    <source>
        <dbReference type="Proteomes" id="UP000032414"/>
    </source>
</evidence>
<dbReference type="STRING" id="451.B6N58_01850"/>
<evidence type="ECO:0000313" key="13">
    <source>
        <dbReference type="Proteomes" id="UP000182998"/>
    </source>
</evidence>
<dbReference type="InterPro" id="IPR027491">
    <property type="entry name" value="Ribosomal_bL31_A"/>
</dbReference>
<dbReference type="PANTHER" id="PTHR33280:SF6">
    <property type="entry name" value="LARGE RIBOSOMAL SUBUNIT PROTEIN BL31A"/>
    <property type="match status" value="1"/>
</dbReference>
<dbReference type="HOGENOM" id="CLU_114306_4_2_6"/>
<dbReference type="InterPro" id="IPR002150">
    <property type="entry name" value="Ribosomal_bL31"/>
</dbReference>
<dbReference type="HAMAP" id="MF_00501">
    <property type="entry name" value="Ribosomal_bL31_1"/>
    <property type="match status" value="1"/>
</dbReference>
<evidence type="ECO:0000256" key="4">
    <source>
        <dbReference type="ARBA" id="ARBA00022884"/>
    </source>
</evidence>
<keyword evidence="6 8" id="KW-0687">Ribonucleoprotein</keyword>
<accession>A0A098GE41</accession>
<dbReference type="NCBIfam" id="TIGR00105">
    <property type="entry name" value="L31"/>
    <property type="match status" value="1"/>
</dbReference>
<gene>
    <name evidence="8" type="primary">rpmE</name>
    <name evidence="10" type="ORF">LMI_0392</name>
    <name evidence="11" type="ORF">SAMN02982997_02893</name>
</gene>
<feature type="binding site" evidence="8">
    <location>
        <position position="38"/>
    </location>
    <ligand>
        <name>Zn(2+)</name>
        <dbReference type="ChEBI" id="CHEBI:29105"/>
    </ligand>
</feature>
<dbReference type="GO" id="GO:0003735">
    <property type="term" value="F:structural constituent of ribosome"/>
    <property type="evidence" value="ECO:0007669"/>
    <property type="project" value="InterPro"/>
</dbReference>
<feature type="binding site" evidence="8">
    <location>
        <position position="57"/>
    </location>
    <ligand>
        <name>Zn(2+)</name>
        <dbReference type="ChEBI" id="CHEBI:29105"/>
    </ligand>
</feature>
<keyword evidence="4 8" id="KW-0694">RNA-binding</keyword>
<dbReference type="AlphaFoldDB" id="A0A098GE41"/>
<dbReference type="PRINTS" id="PR01249">
    <property type="entry name" value="RIBOSOMALL31"/>
</dbReference>
<reference evidence="11 13" key="3">
    <citation type="submission" date="2016-10" db="EMBL/GenBank/DDBJ databases">
        <authorList>
            <person name="Varghese N."/>
            <person name="Submissions S."/>
        </authorList>
    </citation>
    <scope>NUCLEOTIDE SEQUENCE [LARGE SCALE GENOMIC DNA]</scope>
    <source>
        <strain evidence="11 13">ATCC 33218</strain>
    </source>
</reference>
<dbReference type="PANTHER" id="PTHR33280">
    <property type="entry name" value="50S RIBOSOMAL PROTEIN L31, CHLOROPLASTIC"/>
    <property type="match status" value="1"/>
</dbReference>
<evidence type="ECO:0000256" key="1">
    <source>
        <dbReference type="ARBA" id="ARBA00009296"/>
    </source>
</evidence>
<keyword evidence="5 8" id="KW-0689">Ribosomal protein</keyword>
<dbReference type="KEGG" id="tmc:LMI_0392"/>
<organism evidence="10 12">
    <name type="scientific">Legionella micdadei</name>
    <name type="common">Tatlockia micdadei</name>
    <dbReference type="NCBI Taxonomy" id="451"/>
    <lineage>
        <taxon>Bacteria</taxon>
        <taxon>Pseudomonadati</taxon>
        <taxon>Pseudomonadota</taxon>
        <taxon>Gammaproteobacteria</taxon>
        <taxon>Legionellales</taxon>
        <taxon>Legionellaceae</taxon>
        <taxon>Legionella</taxon>
    </lineage>
</organism>
<reference evidence="10" key="2">
    <citation type="submission" date="2014-09" db="EMBL/GenBank/DDBJ databases">
        <authorList>
            <person name="GOMEZ-VALERO Laura"/>
        </authorList>
    </citation>
    <scope>NUCLEOTIDE SEQUENCE</scope>
    <source>
        <strain evidence="10">ATCC33218</strain>
    </source>
</reference>
<protein>
    <recommendedName>
        <fullName evidence="7 8">Large ribosomal subunit protein bL31</fullName>
    </recommendedName>
</protein>
<feature type="binding site" evidence="8">
    <location>
        <position position="60"/>
    </location>
    <ligand>
        <name>Zn(2+)</name>
        <dbReference type="ChEBI" id="CHEBI:29105"/>
    </ligand>
</feature>
<keyword evidence="8" id="KW-0862">Zinc</keyword>
<dbReference type="Gene3D" id="4.10.830.30">
    <property type="entry name" value="Ribosomal protein L31"/>
    <property type="match status" value="1"/>
</dbReference>
<dbReference type="Proteomes" id="UP000032414">
    <property type="component" value="Chromosome I"/>
</dbReference>
<proteinExistence type="inferred from homology"/>
<sequence>MSMVPGAGSGGDTRFERENGMKASIHPEYKTINVTCSCGHSFETGSTLGRDLNIEVCSQCHPFYTGKQKLVDTGGRVQRFRDRYKKRGE</sequence>
<dbReference type="GO" id="GO:0006412">
    <property type="term" value="P:translation"/>
    <property type="evidence" value="ECO:0007669"/>
    <property type="project" value="UniProtKB-UniRule"/>
</dbReference>
<feature type="region of interest" description="Disordered" evidence="9">
    <location>
        <begin position="1"/>
        <end position="20"/>
    </location>
</feature>
<keyword evidence="8" id="KW-0479">Metal-binding</keyword>
<evidence type="ECO:0000256" key="3">
    <source>
        <dbReference type="ARBA" id="ARBA00022730"/>
    </source>
</evidence>
<dbReference type="GO" id="GO:0019843">
    <property type="term" value="F:rRNA binding"/>
    <property type="evidence" value="ECO:0007669"/>
    <property type="project" value="UniProtKB-KW"/>
</dbReference>
<name>A0A098GE41_LEGMI</name>
<dbReference type="InterPro" id="IPR034704">
    <property type="entry name" value="Ribosomal_bL28/bL31-like_sf"/>
</dbReference>
<evidence type="ECO:0000256" key="2">
    <source>
        <dbReference type="ARBA" id="ARBA00011838"/>
    </source>
</evidence>
<comment type="subunit">
    <text evidence="2 8">Part of the 50S ribosomal subunit.</text>
</comment>
<dbReference type="NCBIfam" id="NF000612">
    <property type="entry name" value="PRK00019.1"/>
    <property type="match status" value="1"/>
</dbReference>
<dbReference type="GO" id="GO:1990904">
    <property type="term" value="C:ribonucleoprotein complex"/>
    <property type="evidence" value="ECO:0007669"/>
    <property type="project" value="UniProtKB-KW"/>
</dbReference>
<dbReference type="GO" id="GO:0005840">
    <property type="term" value="C:ribosome"/>
    <property type="evidence" value="ECO:0007669"/>
    <property type="project" value="UniProtKB-KW"/>
</dbReference>
<comment type="function">
    <text evidence="8">Binds the 23S rRNA.</text>
</comment>
<evidence type="ECO:0000256" key="8">
    <source>
        <dbReference type="HAMAP-Rule" id="MF_00501"/>
    </source>
</evidence>
<dbReference type="GO" id="GO:0046872">
    <property type="term" value="F:metal ion binding"/>
    <property type="evidence" value="ECO:0007669"/>
    <property type="project" value="UniProtKB-KW"/>
</dbReference>
<evidence type="ECO:0000256" key="7">
    <source>
        <dbReference type="ARBA" id="ARBA00035687"/>
    </source>
</evidence>
<keyword evidence="13" id="KW-1185">Reference proteome</keyword>
<evidence type="ECO:0000256" key="9">
    <source>
        <dbReference type="SAM" id="MobiDB-lite"/>
    </source>
</evidence>
<evidence type="ECO:0000313" key="10">
    <source>
        <dbReference type="EMBL" id="CEG59751.1"/>
    </source>
</evidence>
<dbReference type="Proteomes" id="UP000182998">
    <property type="component" value="Unassembled WGS sequence"/>
</dbReference>
<comment type="cofactor">
    <cofactor evidence="8">
        <name>Zn(2+)</name>
        <dbReference type="ChEBI" id="CHEBI:29105"/>
    </cofactor>
    <text evidence="8">Binds 1 zinc ion per subunit.</text>
</comment>
<keyword evidence="3 8" id="KW-0699">rRNA-binding</keyword>
<dbReference type="PATRIC" id="fig|451.8.peg.1933"/>
<dbReference type="EMBL" id="FMVN01000019">
    <property type="protein sequence ID" value="SCY78185.1"/>
    <property type="molecule type" value="Genomic_DNA"/>
</dbReference>
<feature type="binding site" evidence="8">
    <location>
        <position position="36"/>
    </location>
    <ligand>
        <name>Zn(2+)</name>
        <dbReference type="ChEBI" id="CHEBI:29105"/>
    </ligand>
</feature>